<name>A0A2L2TB91_9HYPO</name>
<evidence type="ECO:0000313" key="3">
    <source>
        <dbReference type="EMBL" id="CEI62611.1"/>
    </source>
</evidence>
<organism evidence="3 4">
    <name type="scientific">Fusarium venenatum</name>
    <dbReference type="NCBI Taxonomy" id="56646"/>
    <lineage>
        <taxon>Eukaryota</taxon>
        <taxon>Fungi</taxon>
        <taxon>Dikarya</taxon>
        <taxon>Ascomycota</taxon>
        <taxon>Pezizomycotina</taxon>
        <taxon>Sordariomycetes</taxon>
        <taxon>Hypocreomycetidae</taxon>
        <taxon>Hypocreales</taxon>
        <taxon>Nectriaceae</taxon>
        <taxon>Fusarium</taxon>
    </lineage>
</organism>
<evidence type="ECO:0000313" key="4">
    <source>
        <dbReference type="Proteomes" id="UP000245910"/>
    </source>
</evidence>
<feature type="region of interest" description="Disordered" evidence="1">
    <location>
        <begin position="48"/>
        <end position="92"/>
    </location>
</feature>
<feature type="transmembrane region" description="Helical" evidence="2">
    <location>
        <begin position="15"/>
        <end position="39"/>
    </location>
</feature>
<evidence type="ECO:0000256" key="1">
    <source>
        <dbReference type="SAM" id="MobiDB-lite"/>
    </source>
</evidence>
<sequence length="92" mass="10383">MSNTSEGDETGLRNMAIALMIALPITIILLTTCGCCYFWRIRKAKQRKRIQRSMGPRPPAYSRDPPISLPAYLPKKPEQAKGGECVEDIFDR</sequence>
<accession>A0A2L2TB91</accession>
<dbReference type="EMBL" id="LN649230">
    <property type="protein sequence ID" value="CEI62611.1"/>
    <property type="molecule type" value="Genomic_DNA"/>
</dbReference>
<dbReference type="AlphaFoldDB" id="A0A2L2TB91"/>
<proteinExistence type="predicted"/>
<reference evidence="4" key="1">
    <citation type="submission" date="2014-10" db="EMBL/GenBank/DDBJ databases">
        <authorList>
            <person name="King R."/>
        </authorList>
    </citation>
    <scope>NUCLEOTIDE SEQUENCE [LARGE SCALE GENOMIC DNA]</scope>
    <source>
        <strain evidence="4">A3/5</strain>
    </source>
</reference>
<keyword evidence="2" id="KW-1133">Transmembrane helix</keyword>
<keyword evidence="2" id="KW-0812">Transmembrane</keyword>
<keyword evidence="2" id="KW-0472">Membrane</keyword>
<protein>
    <submittedName>
        <fullName evidence="3">Uncharacterized protein</fullName>
    </submittedName>
</protein>
<keyword evidence="4" id="KW-1185">Reference proteome</keyword>
<dbReference type="Proteomes" id="UP000245910">
    <property type="component" value="Chromosome II"/>
</dbReference>
<evidence type="ECO:0000256" key="2">
    <source>
        <dbReference type="SAM" id="Phobius"/>
    </source>
</evidence>